<comment type="caution">
    <text evidence="4">The sequence shown here is derived from an EMBL/GenBank/DDBJ whole genome shotgun (WGS) entry which is preliminary data.</text>
</comment>
<evidence type="ECO:0000313" key="5">
    <source>
        <dbReference type="Proteomes" id="UP000663869"/>
    </source>
</evidence>
<dbReference type="GO" id="GO:0005737">
    <property type="term" value="C:cytoplasm"/>
    <property type="evidence" value="ECO:0007669"/>
    <property type="project" value="TreeGrafter"/>
</dbReference>
<feature type="domain" description="BPL/LPL catalytic" evidence="3">
    <location>
        <begin position="1"/>
        <end position="188"/>
    </location>
</feature>
<protein>
    <recommendedName>
        <fullName evidence="3">BPL/LPL catalytic domain-containing protein</fullName>
    </recommendedName>
</protein>
<dbReference type="GO" id="GO:0004077">
    <property type="term" value="F:biotin--[biotin carboxyl-carrier protein] ligase activity"/>
    <property type="evidence" value="ECO:0007669"/>
    <property type="project" value="InterPro"/>
</dbReference>
<dbReference type="InterPro" id="IPR045864">
    <property type="entry name" value="aa-tRNA-synth_II/BPL/LPL"/>
</dbReference>
<dbReference type="Proteomes" id="UP000663869">
    <property type="component" value="Unassembled WGS sequence"/>
</dbReference>
<dbReference type="CDD" id="cd16442">
    <property type="entry name" value="BPL"/>
    <property type="match status" value="1"/>
</dbReference>
<sequence>MTFAQLCFFYKWRGKKRNMYISFSCNLSSNGAIVIAREQSEGRGRGNNQWTSPLGCAMFNVYFDINLQSLLGQRLSLLQLLASVAVVQAIERTSDYKVLNAQIKWPNDIFIGNDFAKLGGILATSSICDNYASINLGIGVNISNIQPSVCLNNAIDQQQSTSNLTHFTIEEFIGRTIGFFQKWISQLTQSDSVKATAAIHDFYQFYESHWMHQNKEVFVDKWQETVIIVGIDDYGFLKVRKSSNGEIVTLHTDAHSFDVRQSIIREKAM</sequence>
<evidence type="ECO:0000256" key="2">
    <source>
        <dbReference type="ARBA" id="ARBA00022598"/>
    </source>
</evidence>
<dbReference type="Pfam" id="PF03099">
    <property type="entry name" value="BPL_LplA_LipB"/>
    <property type="match status" value="1"/>
</dbReference>
<dbReference type="InterPro" id="IPR004408">
    <property type="entry name" value="Biotin_CoA_COase_ligase"/>
</dbReference>
<evidence type="ECO:0000256" key="1">
    <source>
        <dbReference type="ARBA" id="ARBA00009934"/>
    </source>
</evidence>
<keyword evidence="2" id="KW-0436">Ligase</keyword>
<dbReference type="EMBL" id="CAJNYU010000014">
    <property type="protein sequence ID" value="CAF3313899.1"/>
    <property type="molecule type" value="Genomic_DNA"/>
</dbReference>
<proteinExistence type="inferred from homology"/>
<comment type="similarity">
    <text evidence="1">Belongs to the biotin--protein ligase family.</text>
</comment>
<dbReference type="InterPro" id="IPR004143">
    <property type="entry name" value="BPL_LPL_catalytic"/>
</dbReference>
<evidence type="ECO:0000259" key="3">
    <source>
        <dbReference type="PROSITE" id="PS51733"/>
    </source>
</evidence>
<name>A0A817TP54_9BILA</name>
<organism evidence="4 5">
    <name type="scientific">Rotaria socialis</name>
    <dbReference type="NCBI Taxonomy" id="392032"/>
    <lineage>
        <taxon>Eukaryota</taxon>
        <taxon>Metazoa</taxon>
        <taxon>Spiralia</taxon>
        <taxon>Gnathifera</taxon>
        <taxon>Rotifera</taxon>
        <taxon>Eurotatoria</taxon>
        <taxon>Bdelloidea</taxon>
        <taxon>Philodinida</taxon>
        <taxon>Philodinidae</taxon>
        <taxon>Rotaria</taxon>
    </lineage>
</organism>
<dbReference type="PANTHER" id="PTHR12835:SF5">
    <property type="entry name" value="BIOTIN--PROTEIN LIGASE"/>
    <property type="match status" value="1"/>
</dbReference>
<gene>
    <name evidence="4" type="ORF">FME351_LOCUS692</name>
</gene>
<dbReference type="PROSITE" id="PS51733">
    <property type="entry name" value="BPL_LPL_CATALYTIC"/>
    <property type="match status" value="1"/>
</dbReference>
<dbReference type="AlphaFoldDB" id="A0A817TP54"/>
<evidence type="ECO:0000313" key="4">
    <source>
        <dbReference type="EMBL" id="CAF3313899.1"/>
    </source>
</evidence>
<dbReference type="PANTHER" id="PTHR12835">
    <property type="entry name" value="BIOTIN PROTEIN LIGASE"/>
    <property type="match status" value="1"/>
</dbReference>
<dbReference type="SUPFAM" id="SSF55681">
    <property type="entry name" value="Class II aaRS and biotin synthetases"/>
    <property type="match status" value="1"/>
</dbReference>
<reference evidence="4" key="1">
    <citation type="submission" date="2021-02" db="EMBL/GenBank/DDBJ databases">
        <authorList>
            <person name="Nowell W R."/>
        </authorList>
    </citation>
    <scope>NUCLEOTIDE SEQUENCE</scope>
</reference>
<accession>A0A817TP54</accession>
<dbReference type="NCBIfam" id="TIGR00121">
    <property type="entry name" value="birA_ligase"/>
    <property type="match status" value="1"/>
</dbReference>
<dbReference type="Gene3D" id="3.30.930.10">
    <property type="entry name" value="Bira Bifunctional Protein, Domain 2"/>
    <property type="match status" value="1"/>
</dbReference>